<dbReference type="SMART" id="SM00494">
    <property type="entry name" value="ChtBD2"/>
    <property type="match status" value="2"/>
</dbReference>
<feature type="signal peptide" evidence="1">
    <location>
        <begin position="1"/>
        <end position="20"/>
    </location>
</feature>
<sequence length="137" mass="14982">MRGVTFIVLSILSTILGSYAINDCGKVCHGEAIPDVHDCSKFLLCNNGVFLSTVCPQNYGFNKVTLKCEYNPSCWKNPPVQQNPCLGRPDNTYVPYSASCKLFYFCYGGLSLLKSCPDGYRFDTAASSCVVNTTSCT</sequence>
<feature type="domain" description="Chitin-binding type-2" evidence="2">
    <location>
        <begin position="25"/>
        <end position="76"/>
    </location>
</feature>
<dbReference type="InterPro" id="IPR036508">
    <property type="entry name" value="Chitin-bd_dom_sf"/>
</dbReference>
<dbReference type="EMBL" id="LR899010">
    <property type="protein sequence ID" value="CAD7080687.1"/>
    <property type="molecule type" value="Genomic_DNA"/>
</dbReference>
<keyword evidence="1" id="KW-0732">Signal</keyword>
<feature type="domain" description="Chitin-binding type-2" evidence="2">
    <location>
        <begin position="82"/>
        <end position="137"/>
    </location>
</feature>
<evidence type="ECO:0000259" key="2">
    <source>
        <dbReference type="PROSITE" id="PS50940"/>
    </source>
</evidence>
<feature type="chain" id="PRO_5030927630" description="Chitin-binding type-2 domain-containing protein" evidence="1">
    <location>
        <begin position="21"/>
        <end position="137"/>
    </location>
</feature>
<protein>
    <recommendedName>
        <fullName evidence="2">Chitin-binding type-2 domain-containing protein</fullName>
    </recommendedName>
</protein>
<accession>A0A7R8UH05</accession>
<dbReference type="OrthoDB" id="6020543at2759"/>
<reference evidence="3 4" key="1">
    <citation type="submission" date="2020-11" db="EMBL/GenBank/DDBJ databases">
        <authorList>
            <person name="Wallbank WR R."/>
            <person name="Pardo Diaz C."/>
            <person name="Kozak K."/>
            <person name="Martin S."/>
            <person name="Jiggins C."/>
            <person name="Moest M."/>
            <person name="Warren A I."/>
            <person name="Generalovic N T."/>
            <person name="Byers J.R.P. K."/>
            <person name="Montejo-Kovacevich G."/>
            <person name="Yen C E."/>
        </authorList>
    </citation>
    <scope>NUCLEOTIDE SEQUENCE [LARGE SCALE GENOMIC DNA]</scope>
</reference>
<dbReference type="InParanoid" id="A0A7R8UH05"/>
<evidence type="ECO:0000313" key="3">
    <source>
        <dbReference type="EMBL" id="CAD7080687.1"/>
    </source>
</evidence>
<dbReference type="InterPro" id="IPR002557">
    <property type="entry name" value="Chitin-bd_dom"/>
</dbReference>
<dbReference type="PROSITE" id="PS50940">
    <property type="entry name" value="CHIT_BIND_II"/>
    <property type="match status" value="2"/>
</dbReference>
<name>A0A7R8UH05_HERIL</name>
<evidence type="ECO:0000256" key="1">
    <source>
        <dbReference type="SAM" id="SignalP"/>
    </source>
</evidence>
<evidence type="ECO:0000313" key="4">
    <source>
        <dbReference type="Proteomes" id="UP000594454"/>
    </source>
</evidence>
<dbReference type="SUPFAM" id="SSF57625">
    <property type="entry name" value="Invertebrate chitin-binding proteins"/>
    <property type="match status" value="2"/>
</dbReference>
<dbReference type="Proteomes" id="UP000594454">
    <property type="component" value="Chromosome 2"/>
</dbReference>
<keyword evidence="4" id="KW-1185">Reference proteome</keyword>
<dbReference type="GO" id="GO:0008061">
    <property type="term" value="F:chitin binding"/>
    <property type="evidence" value="ECO:0007669"/>
    <property type="project" value="InterPro"/>
</dbReference>
<dbReference type="Pfam" id="PF01607">
    <property type="entry name" value="CBM_14"/>
    <property type="match status" value="2"/>
</dbReference>
<organism evidence="3 4">
    <name type="scientific">Hermetia illucens</name>
    <name type="common">Black soldier fly</name>
    <dbReference type="NCBI Taxonomy" id="343691"/>
    <lineage>
        <taxon>Eukaryota</taxon>
        <taxon>Metazoa</taxon>
        <taxon>Ecdysozoa</taxon>
        <taxon>Arthropoda</taxon>
        <taxon>Hexapoda</taxon>
        <taxon>Insecta</taxon>
        <taxon>Pterygota</taxon>
        <taxon>Neoptera</taxon>
        <taxon>Endopterygota</taxon>
        <taxon>Diptera</taxon>
        <taxon>Brachycera</taxon>
        <taxon>Stratiomyomorpha</taxon>
        <taxon>Stratiomyidae</taxon>
        <taxon>Hermetiinae</taxon>
        <taxon>Hermetia</taxon>
    </lineage>
</organism>
<dbReference type="GO" id="GO:0005576">
    <property type="term" value="C:extracellular region"/>
    <property type="evidence" value="ECO:0007669"/>
    <property type="project" value="InterPro"/>
</dbReference>
<proteinExistence type="predicted"/>
<dbReference type="Gene3D" id="2.170.140.10">
    <property type="entry name" value="Chitin binding domain"/>
    <property type="match status" value="2"/>
</dbReference>
<dbReference type="AlphaFoldDB" id="A0A7R8UH05"/>
<gene>
    <name evidence="3" type="ORF">HERILL_LOCUS3830</name>
</gene>